<evidence type="ECO:0000313" key="2">
    <source>
        <dbReference type="EMBL" id="SFH45365.1"/>
    </source>
</evidence>
<feature type="region of interest" description="Disordered" evidence="1">
    <location>
        <begin position="38"/>
        <end position="62"/>
    </location>
</feature>
<accession>A0A1I3A657</accession>
<gene>
    <name evidence="2" type="ORF">SAMN04488066_104173</name>
</gene>
<evidence type="ECO:0000256" key="1">
    <source>
        <dbReference type="SAM" id="MobiDB-lite"/>
    </source>
</evidence>
<name>A0A1I3A657_9EURY</name>
<reference evidence="2 3" key="1">
    <citation type="submission" date="2016-10" db="EMBL/GenBank/DDBJ databases">
        <authorList>
            <person name="Varghese N."/>
            <person name="Submissions S."/>
        </authorList>
    </citation>
    <scope>NUCLEOTIDE SEQUENCE [LARGE SCALE GENOMIC DNA]</scope>
    <source>
        <strain evidence="2 3">CGMCC 1.6377</strain>
    </source>
</reference>
<dbReference type="Proteomes" id="UP000323537">
    <property type="component" value="Unassembled WGS sequence"/>
</dbReference>
<sequence length="62" mass="6772">MKKVKEQAAPGGLLDKPVEDFVNDVFKVSGEAIDRVSGRRSIEPTAQPDNRVPKLSINGRIP</sequence>
<dbReference type="EMBL" id="FOPZ01000004">
    <property type="protein sequence ID" value="SFH45365.1"/>
    <property type="molecule type" value="Genomic_DNA"/>
</dbReference>
<proteinExistence type="predicted"/>
<evidence type="ECO:0000313" key="3">
    <source>
        <dbReference type="Proteomes" id="UP000323537"/>
    </source>
</evidence>
<organism evidence="2 3">
    <name type="scientific">Halorubrum aquaticum</name>
    <dbReference type="NCBI Taxonomy" id="387340"/>
    <lineage>
        <taxon>Archaea</taxon>
        <taxon>Methanobacteriati</taxon>
        <taxon>Methanobacteriota</taxon>
        <taxon>Stenosarchaea group</taxon>
        <taxon>Halobacteria</taxon>
        <taxon>Halobacteriales</taxon>
        <taxon>Haloferacaceae</taxon>
        <taxon>Halorubrum</taxon>
    </lineage>
</organism>
<protein>
    <submittedName>
        <fullName evidence="2">Uncharacterized protein</fullName>
    </submittedName>
</protein>
<dbReference type="AlphaFoldDB" id="A0A1I3A657"/>
<keyword evidence="3" id="KW-1185">Reference proteome</keyword>